<gene>
    <name evidence="2" type="ORF">OJ254_26435</name>
</gene>
<protein>
    <submittedName>
        <fullName evidence="2">DUF397 domain-containing protein</fullName>
    </submittedName>
</protein>
<evidence type="ECO:0000313" key="2">
    <source>
        <dbReference type="EMBL" id="UZJ33173.1"/>
    </source>
</evidence>
<proteinExistence type="predicted"/>
<accession>A0ABY6PH13</accession>
<sequence>MMALLVAPPNDEGWFKSTFSAGTGNCVEFRFVEDGIQLRDDKESDSPVLTYSVAEWDAFLLGAFNGEFTIR</sequence>
<feature type="domain" description="DUF397" evidence="1">
    <location>
        <begin position="13"/>
        <end position="63"/>
    </location>
</feature>
<keyword evidence="3" id="KW-1185">Reference proteome</keyword>
<reference evidence="2" key="1">
    <citation type="submission" date="2022-11" db="EMBL/GenBank/DDBJ databases">
        <title>Identification and genomic analyses of a novel endophytic actinobacterium Streptomyces endophytica sp. nov. with potential for biocontrol of Yam anthracnose.</title>
        <authorList>
            <person name="Huang X."/>
        </authorList>
    </citation>
    <scope>NUCLEOTIDE SEQUENCE</scope>
    <source>
        <strain evidence="2">HNM0140</strain>
    </source>
</reference>
<dbReference type="Proteomes" id="UP001164959">
    <property type="component" value="Chromosome"/>
</dbReference>
<evidence type="ECO:0000259" key="1">
    <source>
        <dbReference type="Pfam" id="PF04149"/>
    </source>
</evidence>
<dbReference type="EMBL" id="CP110636">
    <property type="protein sequence ID" value="UZJ33173.1"/>
    <property type="molecule type" value="Genomic_DNA"/>
</dbReference>
<evidence type="ECO:0000313" key="3">
    <source>
        <dbReference type="Proteomes" id="UP001164959"/>
    </source>
</evidence>
<dbReference type="RefSeq" id="WP_265364373.1">
    <property type="nucleotide sequence ID" value="NZ_CP110636.1"/>
</dbReference>
<organism evidence="2 3">
    <name type="scientific">Streptomyces endophytica</name>
    <dbReference type="NCBI Taxonomy" id="2991496"/>
    <lineage>
        <taxon>Bacteria</taxon>
        <taxon>Bacillati</taxon>
        <taxon>Actinomycetota</taxon>
        <taxon>Actinomycetes</taxon>
        <taxon>Kitasatosporales</taxon>
        <taxon>Streptomycetaceae</taxon>
        <taxon>Streptomyces</taxon>
    </lineage>
</organism>
<dbReference type="InterPro" id="IPR007278">
    <property type="entry name" value="DUF397"/>
</dbReference>
<dbReference type="Pfam" id="PF04149">
    <property type="entry name" value="DUF397"/>
    <property type="match status" value="1"/>
</dbReference>
<name>A0ABY6PH13_9ACTN</name>